<feature type="transmembrane region" description="Helical" evidence="1">
    <location>
        <begin position="16"/>
        <end position="36"/>
    </location>
</feature>
<sequence>MEYNGLLLTFPKEIKIFIGAFVLILSIGFYTGLLFVNETSSNSPSGIEENYLGNEEDEEAEVMKFKKGEREMLTIVHTHILSMSFIFFLLGGLVWMTKASKKLKLFLTIEPFLSVILTFGGIYLMWTGILWMKYVVVFSGILMTLTFTASVLLVFFQLMKKQASVKL</sequence>
<evidence type="ECO:0000313" key="2">
    <source>
        <dbReference type="EMBL" id="NJB72462.1"/>
    </source>
</evidence>
<keyword evidence="1" id="KW-1133">Transmembrane helix</keyword>
<keyword evidence="1" id="KW-0812">Transmembrane</keyword>
<dbReference type="Proteomes" id="UP000590442">
    <property type="component" value="Unassembled WGS sequence"/>
</dbReference>
<organism evidence="2 3">
    <name type="scientific">Saonia flava</name>
    <dbReference type="NCBI Taxonomy" id="523696"/>
    <lineage>
        <taxon>Bacteria</taxon>
        <taxon>Pseudomonadati</taxon>
        <taxon>Bacteroidota</taxon>
        <taxon>Flavobacteriia</taxon>
        <taxon>Flavobacteriales</taxon>
        <taxon>Flavobacteriaceae</taxon>
        <taxon>Saonia</taxon>
    </lineage>
</organism>
<proteinExistence type="predicted"/>
<feature type="transmembrane region" description="Helical" evidence="1">
    <location>
        <begin position="132"/>
        <end position="156"/>
    </location>
</feature>
<name>A0A846R0I9_9FLAO</name>
<keyword evidence="1" id="KW-0472">Membrane</keyword>
<evidence type="ECO:0000256" key="1">
    <source>
        <dbReference type="SAM" id="Phobius"/>
    </source>
</evidence>
<gene>
    <name evidence="2" type="ORF">GGR42_002953</name>
</gene>
<dbReference type="RefSeq" id="WP_167965499.1">
    <property type="nucleotide sequence ID" value="NZ_JAATJJ010000002.1"/>
</dbReference>
<feature type="transmembrane region" description="Helical" evidence="1">
    <location>
        <begin position="72"/>
        <end position="93"/>
    </location>
</feature>
<accession>A0A846R0I9</accession>
<keyword evidence="3" id="KW-1185">Reference proteome</keyword>
<dbReference type="EMBL" id="JAATJJ010000002">
    <property type="protein sequence ID" value="NJB72462.1"/>
    <property type="molecule type" value="Genomic_DNA"/>
</dbReference>
<feature type="transmembrane region" description="Helical" evidence="1">
    <location>
        <begin position="105"/>
        <end position="126"/>
    </location>
</feature>
<reference evidence="2 3" key="1">
    <citation type="submission" date="2020-03" db="EMBL/GenBank/DDBJ databases">
        <title>Genomic Encyclopedia of Type Strains, Phase IV (KMG-IV): sequencing the most valuable type-strain genomes for metagenomic binning, comparative biology and taxonomic classification.</title>
        <authorList>
            <person name="Goeker M."/>
        </authorList>
    </citation>
    <scope>NUCLEOTIDE SEQUENCE [LARGE SCALE GENOMIC DNA]</scope>
    <source>
        <strain evidence="2 3">DSM 29762</strain>
    </source>
</reference>
<dbReference type="AlphaFoldDB" id="A0A846R0I9"/>
<evidence type="ECO:0000313" key="3">
    <source>
        <dbReference type="Proteomes" id="UP000590442"/>
    </source>
</evidence>
<protein>
    <submittedName>
        <fullName evidence="2">Uncharacterized protein</fullName>
    </submittedName>
</protein>
<comment type="caution">
    <text evidence="2">The sequence shown here is derived from an EMBL/GenBank/DDBJ whole genome shotgun (WGS) entry which is preliminary data.</text>
</comment>